<dbReference type="InterPro" id="IPR012349">
    <property type="entry name" value="Split_barrel_FMN-bd"/>
</dbReference>
<sequence>MYREMRRKDKKLSEEDTLQVLKTAPYGMLSTVGEDNIPYGVPINFVYKDDKVFFHSGVAGHKLDNIKMNDNVSFCVVTDVETLPAEFNTKFKSVIIFGTAEEVQEEKKVEVFKLFLEKFSPDFMESGVEYIHKASKGARIFQINIEHMTAKGKI</sequence>
<keyword evidence="2" id="KW-1185">Reference proteome</keyword>
<evidence type="ECO:0000313" key="2">
    <source>
        <dbReference type="Proteomes" id="UP000466848"/>
    </source>
</evidence>
<dbReference type="RefSeq" id="WP_163066328.1">
    <property type="nucleotide sequence ID" value="NZ_CP048649.1"/>
</dbReference>
<dbReference type="PANTHER" id="PTHR34071:SF2">
    <property type="entry name" value="FLAVIN-NUCLEOTIDE-BINDING PROTEIN"/>
    <property type="match status" value="1"/>
</dbReference>
<proteinExistence type="predicted"/>
<dbReference type="Gene3D" id="2.30.110.10">
    <property type="entry name" value="Electron Transport, Fmn-binding Protein, Chain A"/>
    <property type="match status" value="1"/>
</dbReference>
<organism evidence="1 2">
    <name type="scientific">Aminipila butyrica</name>
    <dbReference type="NCBI Taxonomy" id="433296"/>
    <lineage>
        <taxon>Bacteria</taxon>
        <taxon>Bacillati</taxon>
        <taxon>Bacillota</taxon>
        <taxon>Clostridia</taxon>
        <taxon>Peptostreptococcales</taxon>
        <taxon>Anaerovoracaceae</taxon>
        <taxon>Aminipila</taxon>
    </lineage>
</organism>
<dbReference type="InterPro" id="IPR024747">
    <property type="entry name" value="Pyridox_Oxase-rel"/>
</dbReference>
<accession>A0A858BV26</accession>
<reference evidence="1 2" key="1">
    <citation type="submission" date="2020-02" db="EMBL/GenBank/DDBJ databases">
        <authorList>
            <person name="Kim Y.B."/>
            <person name="Roh S.W."/>
        </authorList>
    </citation>
    <scope>NUCLEOTIDE SEQUENCE [LARGE SCALE GENOMIC DNA]</scope>
    <source>
        <strain evidence="1 2">DSM 103574</strain>
    </source>
</reference>
<dbReference type="AlphaFoldDB" id="A0A858BV26"/>
<name>A0A858BV26_9FIRM</name>
<dbReference type="KEGG" id="abut:Ami103574_07855"/>
<dbReference type="SUPFAM" id="SSF50475">
    <property type="entry name" value="FMN-binding split barrel"/>
    <property type="match status" value="1"/>
</dbReference>
<dbReference type="EMBL" id="CP048649">
    <property type="protein sequence ID" value="QIB69242.1"/>
    <property type="molecule type" value="Genomic_DNA"/>
</dbReference>
<protein>
    <submittedName>
        <fullName evidence="1">Pyridoxamine 5'-phosphate oxidase family protein</fullName>
    </submittedName>
</protein>
<dbReference type="PANTHER" id="PTHR34071">
    <property type="entry name" value="5-NITROIMIDAZOLE ANTIBIOTICS RESISTANCE PROTEIN, NIMA-FAMILY-RELATED PROTEIN-RELATED"/>
    <property type="match status" value="1"/>
</dbReference>
<evidence type="ECO:0000313" key="1">
    <source>
        <dbReference type="EMBL" id="QIB69242.1"/>
    </source>
</evidence>
<gene>
    <name evidence="1" type="ORF">Ami103574_07855</name>
</gene>
<dbReference type="Pfam" id="PF12900">
    <property type="entry name" value="Pyridox_ox_2"/>
    <property type="match status" value="1"/>
</dbReference>
<dbReference type="Proteomes" id="UP000466848">
    <property type="component" value="Chromosome"/>
</dbReference>